<comment type="subcellular location">
    <subcellularLocation>
        <location evidence="1 6">Nucleus</location>
    </subcellularLocation>
</comment>
<dbReference type="InterPro" id="IPR036388">
    <property type="entry name" value="WH-like_DNA-bd_sf"/>
</dbReference>
<dbReference type="GO" id="GO:0000978">
    <property type="term" value="F:RNA polymerase II cis-regulatory region sequence-specific DNA binding"/>
    <property type="evidence" value="ECO:0007669"/>
    <property type="project" value="UniProtKB-ARBA"/>
</dbReference>
<feature type="region of interest" description="Disordered" evidence="7">
    <location>
        <begin position="267"/>
        <end position="312"/>
    </location>
</feature>
<feature type="compositionally biased region" description="Low complexity" evidence="7">
    <location>
        <begin position="92"/>
        <end position="103"/>
    </location>
</feature>
<dbReference type="STRING" id="559304.G8YAH2"/>
<keyword evidence="5 6" id="KW-0539">Nucleus</keyword>
<dbReference type="OrthoDB" id="5954824at2759"/>
<organism evidence="9 11">
    <name type="scientific">Pichia sorbitophila (strain ATCC MYA-4447 / BCRC 22081 / CBS 7064 / NBRC 10061 / NRRL Y-12695)</name>
    <name type="common">Hybrid yeast</name>
    <dbReference type="NCBI Taxonomy" id="559304"/>
    <lineage>
        <taxon>Eukaryota</taxon>
        <taxon>Fungi</taxon>
        <taxon>Dikarya</taxon>
        <taxon>Ascomycota</taxon>
        <taxon>Saccharomycotina</taxon>
        <taxon>Pichiomycetes</taxon>
        <taxon>Debaryomycetaceae</taxon>
        <taxon>Millerozyma</taxon>
    </lineage>
</organism>
<dbReference type="OMA" id="KKLWNSP"/>
<dbReference type="PROSITE" id="PS50039">
    <property type="entry name" value="FORK_HEAD_3"/>
    <property type="match status" value="1"/>
</dbReference>
<feature type="compositionally biased region" description="Low complexity" evidence="7">
    <location>
        <begin position="553"/>
        <end position="562"/>
    </location>
</feature>
<dbReference type="FunCoup" id="G8YAH2">
    <property type="interactions" value="627"/>
</dbReference>
<dbReference type="PRINTS" id="PR00053">
    <property type="entry name" value="FORKHEAD"/>
</dbReference>
<name>G8YAH2_PICSO</name>
<keyword evidence="2" id="KW-0805">Transcription regulation</keyword>
<evidence type="ECO:0000256" key="2">
    <source>
        <dbReference type="ARBA" id="ARBA00023015"/>
    </source>
</evidence>
<proteinExistence type="predicted"/>
<dbReference type="AlphaFoldDB" id="G8YAH2"/>
<dbReference type="Pfam" id="PF00250">
    <property type="entry name" value="Forkhead"/>
    <property type="match status" value="1"/>
</dbReference>
<dbReference type="SUPFAM" id="SSF46785">
    <property type="entry name" value="Winged helix' DNA-binding domain"/>
    <property type="match status" value="1"/>
</dbReference>
<evidence type="ECO:0000313" key="9">
    <source>
        <dbReference type="EMBL" id="CCE83555.1"/>
    </source>
</evidence>
<protein>
    <submittedName>
        <fullName evidence="9">Piso0_004134 protein</fullName>
    </submittedName>
</protein>
<dbReference type="PANTHER" id="PTHR45881">
    <property type="entry name" value="CHECKPOINT SUPPRESSOR 1-LIKE, ISOFORM A-RELATED"/>
    <property type="match status" value="1"/>
</dbReference>
<dbReference type="InterPro" id="IPR036390">
    <property type="entry name" value="WH_DNA-bd_sf"/>
</dbReference>
<evidence type="ECO:0000313" key="11">
    <source>
        <dbReference type="Proteomes" id="UP000005222"/>
    </source>
</evidence>
<dbReference type="PANTHER" id="PTHR45881:SF1">
    <property type="entry name" value="FORK HEAD PROTEIN HOMOLOG 2"/>
    <property type="match status" value="1"/>
</dbReference>
<dbReference type="EMBL" id="FO082048">
    <property type="protein sequence ID" value="CCE84586.1"/>
    <property type="molecule type" value="Genomic_DNA"/>
</dbReference>
<dbReference type="FunFam" id="1.10.10.10:FF:000260">
    <property type="entry name" value="Forkhead transcription factor (Sep1)"/>
    <property type="match status" value="1"/>
</dbReference>
<dbReference type="EMBL" id="FO082049">
    <property type="protein sequence ID" value="CCE83555.1"/>
    <property type="molecule type" value="Genomic_DNA"/>
</dbReference>
<dbReference type="CDD" id="cd00059">
    <property type="entry name" value="FH_FOX"/>
    <property type="match status" value="1"/>
</dbReference>
<dbReference type="PROSITE" id="PS00658">
    <property type="entry name" value="FORK_HEAD_2"/>
    <property type="match status" value="1"/>
</dbReference>
<keyword evidence="11" id="KW-1185">Reference proteome</keyword>
<evidence type="ECO:0000313" key="10">
    <source>
        <dbReference type="EMBL" id="CCE84586.1"/>
    </source>
</evidence>
<sequence length="580" mass="64749">MSTASKGITRKPLQENLTSTNTGYPHDAGGMKDNMAETPVSRRNQRFNTPPESVSMSRKKSEIIDTPITRYGADGMKMGDADLNNTRSALLSPAFSSPQQSSSGRKSHLEMESPPKPNFIKSSSSISESDEDKTRGARGRSKKSRKESRKAAFDFNSDEKPPYSYATLIGMSILSNSDKRLTLSQIYSWISDTFKYYRRDEMGWQNSIRHNLSLNKAFVKGEKSKDGKGHFWCIQEGCEDQFLRSKNSKKHSYQEILDQIAMNNSSKKLASSIPSSPNVANEESKYGTQGDEVDGGYATNEDSFEEEDDSDSVFISQNKRRKISNNHGDNNHDNRNYFSRFDNLDMTPHEYKLSRSPACTPPSRAPKFVISETTDRPVIASRNLNFTSSFSCNSNLELSPLRPSETGPLLEPLTPANNAYRNDSAQNNSASSTYHTHTFNNPPSLSPASHSQLHVMHAIRTPKTNVRTPFKNFKTPQTASIMKKIWNSPSYLEEFYYSPLLTSQAVLSSYDDDDMISRAFESPAIGTSQKKHSMQCIASSRNLLNDLKHVETKSGTTNSNTSNEKESLAAESGASNKDHP</sequence>
<evidence type="ECO:0000256" key="6">
    <source>
        <dbReference type="PROSITE-ProRule" id="PRU00089"/>
    </source>
</evidence>
<feature type="compositionally biased region" description="Basic residues" evidence="7">
    <location>
        <begin position="136"/>
        <end position="148"/>
    </location>
</feature>
<evidence type="ECO:0000256" key="4">
    <source>
        <dbReference type="ARBA" id="ARBA00023163"/>
    </source>
</evidence>
<evidence type="ECO:0000256" key="3">
    <source>
        <dbReference type="ARBA" id="ARBA00023125"/>
    </source>
</evidence>
<evidence type="ECO:0000256" key="5">
    <source>
        <dbReference type="ARBA" id="ARBA00023242"/>
    </source>
</evidence>
<dbReference type="InterPro" id="IPR001766">
    <property type="entry name" value="Fork_head_dom"/>
</dbReference>
<dbReference type="GO" id="GO:0001228">
    <property type="term" value="F:DNA-binding transcription activator activity, RNA polymerase II-specific"/>
    <property type="evidence" value="ECO:0007669"/>
    <property type="project" value="UniProtKB-ARBA"/>
</dbReference>
<keyword evidence="4" id="KW-0804">Transcription</keyword>
<dbReference type="Proteomes" id="UP000005222">
    <property type="component" value="Chromosome L"/>
</dbReference>
<dbReference type="SMART" id="SM00339">
    <property type="entry name" value="FH"/>
    <property type="match status" value="1"/>
</dbReference>
<dbReference type="InParanoid" id="G8YAH2"/>
<evidence type="ECO:0000256" key="1">
    <source>
        <dbReference type="ARBA" id="ARBA00004123"/>
    </source>
</evidence>
<evidence type="ECO:0000259" key="8">
    <source>
        <dbReference type="PROSITE" id="PS50039"/>
    </source>
</evidence>
<reference evidence="9" key="1">
    <citation type="submission" date="2011-10" db="EMBL/GenBank/DDBJ databases">
        <authorList>
            <person name="Genoscope - CEA"/>
        </authorList>
    </citation>
    <scope>NUCLEOTIDE SEQUENCE</scope>
</reference>
<dbReference type="HOGENOM" id="CLU_023743_0_0_1"/>
<keyword evidence="3 6" id="KW-0238">DNA-binding</keyword>
<dbReference type="InterPro" id="IPR030456">
    <property type="entry name" value="TF_fork_head_CS_2"/>
</dbReference>
<gene>
    <name evidence="9" type="primary">Piso0_004134</name>
    <name evidence="9" type="ORF">GNLVRS01_PISO0K10196g</name>
    <name evidence="10" type="ORF">GNLVRS01_PISO0L10197g</name>
</gene>
<dbReference type="Gene3D" id="1.10.10.10">
    <property type="entry name" value="Winged helix-like DNA-binding domain superfamily/Winged helix DNA-binding domain"/>
    <property type="match status" value="1"/>
</dbReference>
<feature type="region of interest" description="Disordered" evidence="7">
    <location>
        <begin position="547"/>
        <end position="580"/>
    </location>
</feature>
<accession>G8YAH2</accession>
<reference evidence="11" key="2">
    <citation type="journal article" date="2012" name="G3 (Bethesda)">
        <title>Pichia sorbitophila, an interspecies yeast hybrid reveals early steps of genome resolution following polyploidization.</title>
        <authorList>
            <person name="Leh Louis V."/>
            <person name="Despons L."/>
            <person name="Friedrich A."/>
            <person name="Martin T."/>
            <person name="Durrens P."/>
            <person name="Casaregola S."/>
            <person name="Neuveglise C."/>
            <person name="Fairhead C."/>
            <person name="Marck C."/>
            <person name="Cruz J.A."/>
            <person name="Straub M.L."/>
            <person name="Kugler V."/>
            <person name="Sacerdot C."/>
            <person name="Uzunov Z."/>
            <person name="Thierry A."/>
            <person name="Weiss S."/>
            <person name="Bleykasten C."/>
            <person name="De Montigny J."/>
            <person name="Jacques N."/>
            <person name="Jung P."/>
            <person name="Lemaire M."/>
            <person name="Mallet S."/>
            <person name="Morel G."/>
            <person name="Richard G.F."/>
            <person name="Sarkar A."/>
            <person name="Savel G."/>
            <person name="Schacherer J."/>
            <person name="Seret M.L."/>
            <person name="Talla E."/>
            <person name="Samson G."/>
            <person name="Jubin C."/>
            <person name="Poulain J."/>
            <person name="Vacherie B."/>
            <person name="Barbe V."/>
            <person name="Pelletier E."/>
            <person name="Sherman D.J."/>
            <person name="Westhof E."/>
            <person name="Weissenbach J."/>
            <person name="Baret P.V."/>
            <person name="Wincker P."/>
            <person name="Gaillardin C."/>
            <person name="Dujon B."/>
            <person name="Souciet J.L."/>
        </authorList>
    </citation>
    <scope>NUCLEOTIDE SEQUENCE [LARGE SCALE GENOMIC DNA]</scope>
    <source>
        <strain evidence="11">ATCC MYA-4447 / BCRC 22081 / CBS 7064 / NBRC 10061 / NRRL Y-12695</strain>
    </source>
</reference>
<dbReference type="GO" id="GO:0005634">
    <property type="term" value="C:nucleus"/>
    <property type="evidence" value="ECO:0007669"/>
    <property type="project" value="UniProtKB-SubCell"/>
</dbReference>
<dbReference type="eggNOG" id="KOG2294">
    <property type="taxonomic scope" value="Eukaryota"/>
</dbReference>
<evidence type="ECO:0000256" key="7">
    <source>
        <dbReference type="SAM" id="MobiDB-lite"/>
    </source>
</evidence>
<feature type="compositionally biased region" description="Polar residues" evidence="7">
    <location>
        <begin position="46"/>
        <end position="56"/>
    </location>
</feature>
<feature type="compositionally biased region" description="Low complexity" evidence="7">
    <location>
        <begin position="267"/>
        <end position="277"/>
    </location>
</feature>
<feature type="region of interest" description="Disordered" evidence="7">
    <location>
        <begin position="416"/>
        <end position="451"/>
    </location>
</feature>
<feature type="region of interest" description="Disordered" evidence="7">
    <location>
        <begin position="1"/>
        <end position="155"/>
    </location>
</feature>
<dbReference type="Proteomes" id="UP000005222">
    <property type="component" value="Chromosome K"/>
</dbReference>
<feature type="compositionally biased region" description="Acidic residues" evidence="7">
    <location>
        <begin position="302"/>
        <end position="311"/>
    </location>
</feature>
<feature type="domain" description="Fork-head" evidence="8">
    <location>
        <begin position="160"/>
        <end position="252"/>
    </location>
</feature>
<feature type="DNA-binding region" description="Fork-head" evidence="6">
    <location>
        <begin position="160"/>
        <end position="252"/>
    </location>
</feature>